<evidence type="ECO:0000256" key="2">
    <source>
        <dbReference type="ARBA" id="ARBA00012566"/>
    </source>
</evidence>
<keyword evidence="5 9" id="KW-0326">Glycosidase</keyword>
<comment type="similarity">
    <text evidence="1">Belongs to the glycosyl hydrolase 18 family.</text>
</comment>
<evidence type="ECO:0000256" key="6">
    <source>
        <dbReference type="ARBA" id="ARBA00034414"/>
    </source>
</evidence>
<evidence type="ECO:0000259" key="8">
    <source>
        <dbReference type="Pfam" id="PF23916"/>
    </source>
</evidence>
<dbReference type="Proteomes" id="UP000078516">
    <property type="component" value="Unassembled WGS sequence"/>
</dbReference>
<proteinExistence type="inferred from homology"/>
<dbReference type="PROSITE" id="PS01095">
    <property type="entry name" value="GH18_1"/>
    <property type="match status" value="1"/>
</dbReference>
<dbReference type="Pfam" id="PF23916">
    <property type="entry name" value="TIM-barrel_EndoS"/>
    <property type="match status" value="1"/>
</dbReference>
<dbReference type="SUPFAM" id="SSF51445">
    <property type="entry name" value="(Trans)glycosidases"/>
    <property type="match status" value="1"/>
</dbReference>
<dbReference type="InterPro" id="IPR057016">
    <property type="entry name" value="EndoS_F2-like_TIM-barrel"/>
</dbReference>
<dbReference type="RefSeq" id="WP_067481537.1">
    <property type="nucleotide sequence ID" value="NZ_CP023074.1"/>
</dbReference>
<dbReference type="AlphaFoldDB" id="A0A179ETV5"/>
<evidence type="ECO:0000313" key="10">
    <source>
        <dbReference type="Proteomes" id="UP000078516"/>
    </source>
</evidence>
<dbReference type="EMBL" id="LWMN01000003">
    <property type="protein sequence ID" value="OAQ56656.1"/>
    <property type="molecule type" value="Genomic_DNA"/>
</dbReference>
<evidence type="ECO:0000256" key="3">
    <source>
        <dbReference type="ARBA" id="ARBA00022729"/>
    </source>
</evidence>
<keyword evidence="10" id="KW-1185">Reference proteome</keyword>
<evidence type="ECO:0000256" key="7">
    <source>
        <dbReference type="SAM" id="SignalP"/>
    </source>
</evidence>
<organism evidence="9 10">
    <name type="scientific">Enterococcus thailandicus</name>
    <dbReference type="NCBI Taxonomy" id="417368"/>
    <lineage>
        <taxon>Bacteria</taxon>
        <taxon>Bacillati</taxon>
        <taxon>Bacillota</taxon>
        <taxon>Bacilli</taxon>
        <taxon>Lactobacillales</taxon>
        <taxon>Enterococcaceae</taxon>
        <taxon>Enterococcus</taxon>
    </lineage>
</organism>
<protein>
    <recommendedName>
        <fullName evidence="2">mannosyl-glycoprotein endo-beta-N-acetylglucosaminidase</fullName>
        <ecNumber evidence="2">3.2.1.96</ecNumber>
    </recommendedName>
</protein>
<keyword evidence="4" id="KW-0378">Hydrolase</keyword>
<dbReference type="GO" id="GO:0033925">
    <property type="term" value="F:mannosyl-glycoprotein endo-beta-N-acetylglucosaminidase activity"/>
    <property type="evidence" value="ECO:0007669"/>
    <property type="project" value="UniProtKB-EC"/>
</dbReference>
<comment type="caution">
    <text evidence="9">The sequence shown here is derived from an EMBL/GenBank/DDBJ whole genome shotgun (WGS) entry which is preliminary data.</text>
</comment>
<dbReference type="EC" id="3.2.1.96" evidence="2"/>
<evidence type="ECO:0000313" key="9">
    <source>
        <dbReference type="EMBL" id="OAQ56656.1"/>
    </source>
</evidence>
<accession>A0A179ETV5</accession>
<dbReference type="GO" id="GO:0005975">
    <property type="term" value="P:carbohydrate metabolic process"/>
    <property type="evidence" value="ECO:0007669"/>
    <property type="project" value="InterPro"/>
</dbReference>
<feature type="signal peptide" evidence="7">
    <location>
        <begin position="1"/>
        <end position="26"/>
    </location>
</feature>
<evidence type="ECO:0000256" key="4">
    <source>
        <dbReference type="ARBA" id="ARBA00022801"/>
    </source>
</evidence>
<dbReference type="InterPro" id="IPR017853">
    <property type="entry name" value="GH"/>
</dbReference>
<name>A0A179ETV5_ENTTH</name>
<feature type="chain" id="PRO_5008100963" description="mannosyl-glycoprotein endo-beta-N-acetylglucosaminidase" evidence="7">
    <location>
        <begin position="27"/>
        <end position="388"/>
    </location>
</feature>
<keyword evidence="3 7" id="KW-0732">Signal</keyword>
<comment type="catalytic activity">
    <reaction evidence="6">
        <text>an N(4)-(oligosaccharide-(1-&gt;3)-[oligosaccharide-(1-&gt;6)]-beta-D-Man-(1-&gt;4)-beta-D-GlcNAc-(1-&gt;4)-alpha-D-GlcNAc)-L-asparaginyl-[protein] + H2O = an oligosaccharide-(1-&gt;3)-[oligosaccharide-(1-&gt;6)]-beta-D-Man-(1-&gt;4)-D-GlcNAc + N(4)-(N-acetyl-beta-D-glucosaminyl)-L-asparaginyl-[protein]</text>
        <dbReference type="Rhea" id="RHEA:73067"/>
        <dbReference type="Rhea" id="RHEA-COMP:12603"/>
        <dbReference type="Rhea" id="RHEA-COMP:18176"/>
        <dbReference type="ChEBI" id="CHEBI:15377"/>
        <dbReference type="ChEBI" id="CHEBI:132248"/>
        <dbReference type="ChEBI" id="CHEBI:192714"/>
        <dbReference type="ChEBI" id="CHEBI:192715"/>
        <dbReference type="EC" id="3.2.1.96"/>
    </reaction>
</comment>
<feature type="domain" description="Endo-beta-N-acetylglucosaminidase EndoS/F2-like TIM-barrel" evidence="8">
    <location>
        <begin position="37"/>
        <end position="282"/>
    </location>
</feature>
<evidence type="ECO:0000256" key="5">
    <source>
        <dbReference type="ARBA" id="ARBA00023295"/>
    </source>
</evidence>
<dbReference type="InterPro" id="IPR001579">
    <property type="entry name" value="Glyco_hydro_18_chit_AS"/>
</dbReference>
<gene>
    <name evidence="9" type="ORF">A6E74_11750</name>
</gene>
<dbReference type="Gene3D" id="3.20.20.80">
    <property type="entry name" value="Glycosidases"/>
    <property type="match status" value="1"/>
</dbReference>
<reference evidence="9 10" key="1">
    <citation type="submission" date="2016-04" db="EMBL/GenBank/DDBJ databases">
        <title>Draft genome of an Enterococcus thailandicus strain isolated from bovine feces.</title>
        <authorList>
            <person name="Beukers A.G."/>
            <person name="Zaheer R."/>
            <person name="Goji N."/>
            <person name="Cook S.R."/>
            <person name="Amoako K."/>
            <person name="Chaves A.V."/>
            <person name="Ward M.P."/>
            <person name="Mcallister T.A."/>
        </authorList>
    </citation>
    <scope>NUCLEOTIDE SEQUENCE [LARGE SCALE GENOMIC DNA]</scope>
    <source>
        <strain evidence="9 10">F0711D 46</strain>
    </source>
</reference>
<dbReference type="GeneID" id="77486505"/>
<evidence type="ECO:0000256" key="1">
    <source>
        <dbReference type="ARBA" id="ARBA00009336"/>
    </source>
</evidence>
<sequence>MKKMKFGFAALVFFAMTLFIPVTVHGQEQEHSTQTMVYYRAWRDKTMHGVNTSLPDENWLTMDDIPYGIDILNIFSYVPKGEEEKAAPFFKELKEHYVPNLHARGVKLTKAIDYSELLKVPYAGSFPTEQEFDAYANQLLDEHVRAYGIDGLDIDMETFPSATDIALSDGVIKALAKYIGPLANNGTVFVYDTNGSNLAPLQNVASSFTYLGYQQYGSDDTRTQRAINDYTNVIEKERFMPGLTFPEEQDNNRWYDTKEPYETSNIYKVAKFTADHQLYGMFLYALDRDGRTYNEDDLNHVVPSNFLWTKTAILQAKGFTLEQAKNIAIHHWNRVSEEGPIKNSVLEKINSAQSIYEVNKVLLGSSNDFVNDGASITYDPIYELTLMK</sequence>